<dbReference type="FunFam" id="3.30.460.10:FF:000019">
    <property type="entry name" value="tRNA nucleotidyltransferase cca2"/>
    <property type="match status" value="1"/>
</dbReference>
<dbReference type="Gene3D" id="1.10.3090.10">
    <property type="entry name" value="cca-adding enzyme, domain 2"/>
    <property type="match status" value="1"/>
</dbReference>
<dbReference type="GO" id="GO:0000166">
    <property type="term" value="F:nucleotide binding"/>
    <property type="evidence" value="ECO:0007669"/>
    <property type="project" value="UniProtKB-KW"/>
</dbReference>
<accession>A0A9P6AYN8</accession>
<evidence type="ECO:0000313" key="10">
    <source>
        <dbReference type="Proteomes" id="UP000886523"/>
    </source>
</evidence>
<evidence type="ECO:0008006" key="11">
    <source>
        <dbReference type="Google" id="ProtNLM"/>
    </source>
</evidence>
<dbReference type="SUPFAM" id="SSF81301">
    <property type="entry name" value="Nucleotidyltransferase"/>
    <property type="match status" value="1"/>
</dbReference>
<gene>
    <name evidence="9" type="ORF">BS47DRAFT_1342999</name>
</gene>
<dbReference type="OrthoDB" id="445712at2759"/>
<dbReference type="InterPro" id="IPR002646">
    <property type="entry name" value="PolA_pol_head_dom"/>
</dbReference>
<dbReference type="AlphaFoldDB" id="A0A9P6AYN8"/>
<dbReference type="SUPFAM" id="SSF81891">
    <property type="entry name" value="Poly A polymerase C-terminal region-like"/>
    <property type="match status" value="1"/>
</dbReference>
<keyword evidence="3" id="KW-0547">Nucleotide-binding</keyword>
<reference evidence="9" key="1">
    <citation type="journal article" date="2020" name="Nat. Commun.">
        <title>Large-scale genome sequencing of mycorrhizal fungi provides insights into the early evolution of symbiotic traits.</title>
        <authorList>
            <person name="Miyauchi S."/>
            <person name="Kiss E."/>
            <person name="Kuo A."/>
            <person name="Drula E."/>
            <person name="Kohler A."/>
            <person name="Sanchez-Garcia M."/>
            <person name="Morin E."/>
            <person name="Andreopoulos B."/>
            <person name="Barry K.W."/>
            <person name="Bonito G."/>
            <person name="Buee M."/>
            <person name="Carver A."/>
            <person name="Chen C."/>
            <person name="Cichocki N."/>
            <person name="Clum A."/>
            <person name="Culley D."/>
            <person name="Crous P.W."/>
            <person name="Fauchery L."/>
            <person name="Girlanda M."/>
            <person name="Hayes R.D."/>
            <person name="Keri Z."/>
            <person name="LaButti K."/>
            <person name="Lipzen A."/>
            <person name="Lombard V."/>
            <person name="Magnuson J."/>
            <person name="Maillard F."/>
            <person name="Murat C."/>
            <person name="Nolan M."/>
            <person name="Ohm R.A."/>
            <person name="Pangilinan J."/>
            <person name="Pereira M.F."/>
            <person name="Perotto S."/>
            <person name="Peter M."/>
            <person name="Pfister S."/>
            <person name="Riley R."/>
            <person name="Sitrit Y."/>
            <person name="Stielow J.B."/>
            <person name="Szollosi G."/>
            <person name="Zifcakova L."/>
            <person name="Stursova M."/>
            <person name="Spatafora J.W."/>
            <person name="Tedersoo L."/>
            <person name="Vaario L.M."/>
            <person name="Yamada A."/>
            <person name="Yan M."/>
            <person name="Wang P."/>
            <person name="Xu J."/>
            <person name="Bruns T."/>
            <person name="Baldrian P."/>
            <person name="Vilgalys R."/>
            <person name="Dunand C."/>
            <person name="Henrissat B."/>
            <person name="Grigoriev I.V."/>
            <person name="Hibbett D."/>
            <person name="Nagy L.G."/>
            <person name="Martin F.M."/>
        </authorList>
    </citation>
    <scope>NUCLEOTIDE SEQUENCE</scope>
    <source>
        <strain evidence="9">UP504</strain>
    </source>
</reference>
<evidence type="ECO:0000259" key="8">
    <source>
        <dbReference type="Pfam" id="PF12627"/>
    </source>
</evidence>
<keyword evidence="2 5" id="KW-0808">Transferase</keyword>
<dbReference type="GO" id="GO:0005739">
    <property type="term" value="C:mitochondrion"/>
    <property type="evidence" value="ECO:0007669"/>
    <property type="project" value="UniProtKB-ARBA"/>
</dbReference>
<dbReference type="PANTHER" id="PTHR13734">
    <property type="entry name" value="TRNA-NUCLEOTIDYLTRANSFERASE"/>
    <property type="match status" value="1"/>
</dbReference>
<name>A0A9P6AYN8_9AGAM</name>
<dbReference type="Pfam" id="PF01743">
    <property type="entry name" value="PolyA_pol"/>
    <property type="match status" value="1"/>
</dbReference>
<dbReference type="Gene3D" id="3.30.460.10">
    <property type="entry name" value="Beta Polymerase, domain 2"/>
    <property type="match status" value="1"/>
</dbReference>
<evidence type="ECO:0000256" key="1">
    <source>
        <dbReference type="ARBA" id="ARBA00007265"/>
    </source>
</evidence>
<dbReference type="Proteomes" id="UP000886523">
    <property type="component" value="Unassembled WGS sequence"/>
</dbReference>
<dbReference type="GO" id="GO:0052927">
    <property type="term" value="F:CC tRNA cytidylyltransferase activity"/>
    <property type="evidence" value="ECO:0007669"/>
    <property type="project" value="TreeGrafter"/>
</dbReference>
<sequence length="570" mass="63582">MHISARFSSSLRPVRPKPNLNIELTPIEDQLCTLLDDCTKDLRKSRPELTHVECRIAGGWVRDKLLGLESNDIDIALSSMMGVTFADHFVSFLALKGHIIRDAVKVARNPDQSKHLETAMVTVLGLDVDLVNLRSEVYADDSRIPSEVGFGTPLEDALRRDITINSLFYNVHTRLVEDHTSKGLEDLKSGIIRTPLAPRETFMDDPLRVLRCVRFASRFEYELALGVREAIQEQAIRNALAAKISRERIGIEIDKMLKGRNPLLPLKMIEELALHDAIFWFPKTWMDMLSNPPGPRSLGLAASSVLHNLLSQFEGQKETATFQLPPLHPSLFQHAGPDKDVRRRLYLAAAMTPFKGITYLEKKKPVSAMEGLIRVGLKLGNQNHYMDGVTALFDASTLLSRPSLDRFASPNGERVALGLALRNERVHKPQNGSHWSSSLLFSLVQDLVGVWDHTSNEFDSQVVHKIIEIYNNFVERVEELDVPSSVDEKPILDGRTIGTLLSLKPGPHTGRVLSRVVEWQLGHPGGSANDCQAWLKSEHEAGRLLPDMGSAGDGKRSSGQEGRAQKKVRT</sequence>
<dbReference type="GO" id="GO:0052929">
    <property type="term" value="F:ATP:3'-cytidine-cytidine-tRNA adenylyltransferase activity"/>
    <property type="evidence" value="ECO:0007669"/>
    <property type="project" value="TreeGrafter"/>
</dbReference>
<feature type="domain" description="tRNA nucleotidyltransferase/poly(A) polymerase RNA and SrmB- binding" evidence="8">
    <location>
        <begin position="227"/>
        <end position="282"/>
    </location>
</feature>
<evidence type="ECO:0000256" key="4">
    <source>
        <dbReference type="ARBA" id="ARBA00022884"/>
    </source>
</evidence>
<evidence type="ECO:0000256" key="2">
    <source>
        <dbReference type="ARBA" id="ARBA00022679"/>
    </source>
</evidence>
<dbReference type="InterPro" id="IPR032828">
    <property type="entry name" value="PolyA_RNA-bd"/>
</dbReference>
<evidence type="ECO:0000256" key="6">
    <source>
        <dbReference type="SAM" id="MobiDB-lite"/>
    </source>
</evidence>
<evidence type="ECO:0000313" key="9">
    <source>
        <dbReference type="EMBL" id="KAF9514438.1"/>
    </source>
</evidence>
<dbReference type="CDD" id="cd05398">
    <property type="entry name" value="NT_ClassII-CCAase"/>
    <property type="match status" value="1"/>
</dbReference>
<dbReference type="GO" id="GO:0003723">
    <property type="term" value="F:RNA binding"/>
    <property type="evidence" value="ECO:0007669"/>
    <property type="project" value="UniProtKB-KW"/>
</dbReference>
<comment type="similarity">
    <text evidence="1 5">Belongs to the tRNA nucleotidyltransferase/poly(A) polymerase family.</text>
</comment>
<evidence type="ECO:0000256" key="3">
    <source>
        <dbReference type="ARBA" id="ARBA00022741"/>
    </source>
</evidence>
<dbReference type="PANTHER" id="PTHR13734:SF5">
    <property type="entry name" value="CCA TRNA NUCLEOTIDYLTRANSFERASE, MITOCHONDRIAL"/>
    <property type="match status" value="1"/>
</dbReference>
<feature type="domain" description="Poly A polymerase head" evidence="7">
    <location>
        <begin position="54"/>
        <end position="193"/>
    </location>
</feature>
<dbReference type="Pfam" id="PF12627">
    <property type="entry name" value="PolyA_pol_RNAbd"/>
    <property type="match status" value="1"/>
</dbReference>
<keyword evidence="4 5" id="KW-0694">RNA-binding</keyword>
<proteinExistence type="inferred from homology"/>
<protein>
    <recommendedName>
        <fullName evidence="11">tRNA nucleotidyltransferase</fullName>
    </recommendedName>
</protein>
<dbReference type="EMBL" id="MU128960">
    <property type="protein sequence ID" value="KAF9514438.1"/>
    <property type="molecule type" value="Genomic_DNA"/>
</dbReference>
<evidence type="ECO:0000256" key="5">
    <source>
        <dbReference type="RuleBase" id="RU003953"/>
    </source>
</evidence>
<keyword evidence="10" id="KW-1185">Reference proteome</keyword>
<evidence type="ECO:0000259" key="7">
    <source>
        <dbReference type="Pfam" id="PF01743"/>
    </source>
</evidence>
<dbReference type="InterPro" id="IPR043519">
    <property type="entry name" value="NT_sf"/>
</dbReference>
<comment type="caution">
    <text evidence="9">The sequence shown here is derived from an EMBL/GenBank/DDBJ whole genome shotgun (WGS) entry which is preliminary data.</text>
</comment>
<dbReference type="GO" id="GO:0001680">
    <property type="term" value="P:tRNA 3'-terminal CCA addition"/>
    <property type="evidence" value="ECO:0007669"/>
    <property type="project" value="TreeGrafter"/>
</dbReference>
<organism evidence="9 10">
    <name type="scientific">Hydnum rufescens UP504</name>
    <dbReference type="NCBI Taxonomy" id="1448309"/>
    <lineage>
        <taxon>Eukaryota</taxon>
        <taxon>Fungi</taxon>
        <taxon>Dikarya</taxon>
        <taxon>Basidiomycota</taxon>
        <taxon>Agaricomycotina</taxon>
        <taxon>Agaricomycetes</taxon>
        <taxon>Cantharellales</taxon>
        <taxon>Hydnaceae</taxon>
        <taxon>Hydnum</taxon>
    </lineage>
</organism>
<feature type="region of interest" description="Disordered" evidence="6">
    <location>
        <begin position="544"/>
        <end position="570"/>
    </location>
</feature>